<reference evidence="3" key="2">
    <citation type="submission" date="2020-09" db="EMBL/GenBank/DDBJ databases">
        <authorList>
            <person name="Sun Q."/>
            <person name="Zhou Y."/>
        </authorList>
    </citation>
    <scope>NUCLEOTIDE SEQUENCE</scope>
    <source>
        <strain evidence="3">CGMCC 1.12987</strain>
    </source>
</reference>
<dbReference type="EMBL" id="BMGR01000012">
    <property type="protein sequence ID" value="GGG15648.1"/>
    <property type="molecule type" value="Genomic_DNA"/>
</dbReference>
<evidence type="ECO:0000313" key="4">
    <source>
        <dbReference type="Proteomes" id="UP000644756"/>
    </source>
</evidence>
<keyword evidence="2" id="KW-0472">Membrane</keyword>
<feature type="transmembrane region" description="Helical" evidence="2">
    <location>
        <begin position="512"/>
        <end position="531"/>
    </location>
</feature>
<feature type="transmembrane region" description="Helical" evidence="2">
    <location>
        <begin position="461"/>
        <end position="482"/>
    </location>
</feature>
<comment type="caution">
    <text evidence="3">The sequence shown here is derived from an EMBL/GenBank/DDBJ whole genome shotgun (WGS) entry which is preliminary data.</text>
</comment>
<keyword evidence="2" id="KW-0812">Transmembrane</keyword>
<protein>
    <submittedName>
        <fullName evidence="3">Swarming motility protein SwrC</fullName>
    </submittedName>
</protein>
<feature type="transmembrane region" description="Helical" evidence="2">
    <location>
        <begin position="352"/>
        <end position="372"/>
    </location>
</feature>
<organism evidence="3 4">
    <name type="scientific">Paenibacillus abyssi</name>
    <dbReference type="NCBI Taxonomy" id="1340531"/>
    <lineage>
        <taxon>Bacteria</taxon>
        <taxon>Bacillati</taxon>
        <taxon>Bacillota</taxon>
        <taxon>Bacilli</taxon>
        <taxon>Bacillales</taxon>
        <taxon>Paenibacillaceae</taxon>
        <taxon>Paenibacillus</taxon>
    </lineage>
</organism>
<dbReference type="PRINTS" id="PR00702">
    <property type="entry name" value="ACRIFLAVINRP"/>
</dbReference>
<dbReference type="SUPFAM" id="SSF82866">
    <property type="entry name" value="Multidrug efflux transporter AcrB transmembrane domain"/>
    <property type="match status" value="2"/>
</dbReference>
<accession>A0A917G013</accession>
<name>A0A917G013_9BACL</name>
<dbReference type="Gene3D" id="3.30.70.1440">
    <property type="entry name" value="Multidrug efflux transporter AcrB pore domain"/>
    <property type="match status" value="1"/>
</dbReference>
<dbReference type="Gene3D" id="3.30.70.1320">
    <property type="entry name" value="Multidrug efflux transporter AcrB pore domain like"/>
    <property type="match status" value="1"/>
</dbReference>
<dbReference type="GO" id="GO:0042910">
    <property type="term" value="F:xenobiotic transmembrane transporter activity"/>
    <property type="evidence" value="ECO:0007669"/>
    <property type="project" value="TreeGrafter"/>
</dbReference>
<dbReference type="SUPFAM" id="SSF82714">
    <property type="entry name" value="Multidrug efflux transporter AcrB TolC docking domain, DN and DC subdomains"/>
    <property type="match status" value="2"/>
</dbReference>
<dbReference type="SUPFAM" id="SSF82693">
    <property type="entry name" value="Multidrug efflux transporter AcrB pore domain, PN1, PN2, PC1 and PC2 subdomains"/>
    <property type="match status" value="3"/>
</dbReference>
<feature type="transmembrane region" description="Helical" evidence="2">
    <location>
        <begin position="12"/>
        <end position="31"/>
    </location>
</feature>
<reference evidence="3" key="1">
    <citation type="journal article" date="2014" name="Int. J. Syst. Evol. Microbiol.">
        <title>Complete genome sequence of Corynebacterium casei LMG S-19264T (=DSM 44701T), isolated from a smear-ripened cheese.</title>
        <authorList>
            <consortium name="US DOE Joint Genome Institute (JGI-PGF)"/>
            <person name="Walter F."/>
            <person name="Albersmeier A."/>
            <person name="Kalinowski J."/>
            <person name="Ruckert C."/>
        </authorList>
    </citation>
    <scope>NUCLEOTIDE SEQUENCE</scope>
    <source>
        <strain evidence="3">CGMCC 1.12987</strain>
    </source>
</reference>
<evidence type="ECO:0000256" key="2">
    <source>
        <dbReference type="SAM" id="Phobius"/>
    </source>
</evidence>
<dbReference type="PANTHER" id="PTHR32063:SF0">
    <property type="entry name" value="SWARMING MOTILITY PROTEIN SWRC"/>
    <property type="match status" value="1"/>
</dbReference>
<dbReference type="AlphaFoldDB" id="A0A917G013"/>
<dbReference type="PANTHER" id="PTHR32063">
    <property type="match status" value="1"/>
</dbReference>
<dbReference type="GO" id="GO:0005886">
    <property type="term" value="C:plasma membrane"/>
    <property type="evidence" value="ECO:0007669"/>
    <property type="project" value="TreeGrafter"/>
</dbReference>
<dbReference type="InterPro" id="IPR001036">
    <property type="entry name" value="Acrflvin-R"/>
</dbReference>
<proteinExistence type="predicted"/>
<gene>
    <name evidence="3" type="ORF">GCM10010916_35720</name>
</gene>
<dbReference type="InterPro" id="IPR027463">
    <property type="entry name" value="AcrB_DN_DC_subdom"/>
</dbReference>
<feature type="transmembrane region" description="Helical" evidence="2">
    <location>
        <begin position="433"/>
        <end position="455"/>
    </location>
</feature>
<evidence type="ECO:0000256" key="1">
    <source>
        <dbReference type="SAM" id="Coils"/>
    </source>
</evidence>
<keyword evidence="4" id="KW-1185">Reference proteome</keyword>
<feature type="transmembrane region" description="Helical" evidence="2">
    <location>
        <begin position="868"/>
        <end position="888"/>
    </location>
</feature>
<dbReference type="Pfam" id="PF00873">
    <property type="entry name" value="ACR_tran"/>
    <property type="match status" value="1"/>
</dbReference>
<keyword evidence="2" id="KW-1133">Transmembrane helix</keyword>
<feature type="transmembrane region" description="Helical" evidence="2">
    <location>
        <begin position="894"/>
        <end position="919"/>
    </location>
</feature>
<feature type="transmembrane region" description="Helical" evidence="2">
    <location>
        <begin position="940"/>
        <end position="959"/>
    </location>
</feature>
<sequence length="1011" mass="110444">MQFLTRFSLKNAAAVLIIAVLLIGGGVYSFLTLKSDLLPDIEFPQLSITAVYPGASAEDVNQKVTTPLEEQLKGVEGLSDLTSQSLESVSRIQLSFPVGTDMDQATQSVNDLIGSANLPDEVNTPTVSRFSFSAVPVLNIALFSKNEENAEQWVKEALKPELQQIDGVNSVALSAVGQQYLQITVDNGKAAQAGISLNAIKENIDNAFFSFPAGAVTEESVVVPVHVEQKLTKLSELEALTIVSPITQQPVAISDIASIESIEERSELARYNLQNSIALLINKKQDANTVEVADRVIETLDKYKDRIDYVMIFDQSEGIKSSIKELVSKGLFGALFAALTVLIFLRNIRATFISVLSIPLSLLIAAIFIKWWGFTLNVMSLAGMAVAVGRVVDDSIIVIENIYRKLKLNPTADRTAITIEGTKEMMSAILSSTITTVVVFLPLGLVGGITGAFFLPFALTVVVALLASLLVSITIVPVLARVSFVKLHEEKKEPFYVRWYERIIRYGLRHKAVVLLSAVILLIGSGLLYQFSNVGFVFLPNEKQKIISATVELPPSTTLEKTGEVSLIIEESLEQQKDKYEKRFVSIGGFDFATGSTLPNRAVYFIELADNVDTDEEIKTLERQFDTILTAEAPGSSWSVQEQATGGPPTNNNVDIDLFSDDLTELEAASAQVEELMSARVDLKNVSNNMQEKQQQWSVKLDNAKMKEYGLSSFMVLGMITDRTKPVDVGTFVLGDEPHEIRLNYSRPLEGQEELEGLMLFSERGPIALNEVAEVEQTEVYTSIQKLNERVYARVTGQVQGNDVRSVTQDVAEAVKQLDLPAGVSLESGGGSDETTQTFIDIGIAMIIAIGLVYLTMLIFFGRARVPFIIMTSLLFVPIGALLGLVIAQEPLSMSAMIGLLMLIGIVVTNAIVLVDRINQNRESGLTIREALIESGKTRLRPILMTALATIAALLPLVFSTPEGGLISRGLAVVVVGGLTTSTLLTVIFLPVIYELAFFRQHRKEQRAQSH</sequence>
<dbReference type="Gene3D" id="1.20.1640.10">
    <property type="entry name" value="Multidrug efflux transporter AcrB transmembrane domain"/>
    <property type="match status" value="2"/>
</dbReference>
<keyword evidence="1" id="KW-0175">Coiled coil</keyword>
<dbReference type="Gene3D" id="3.30.70.1430">
    <property type="entry name" value="Multidrug efflux transporter AcrB pore domain"/>
    <property type="match status" value="2"/>
</dbReference>
<feature type="transmembrane region" description="Helical" evidence="2">
    <location>
        <begin position="971"/>
        <end position="994"/>
    </location>
</feature>
<dbReference type="RefSeq" id="WP_188532429.1">
    <property type="nucleotide sequence ID" value="NZ_BMGR01000012.1"/>
</dbReference>
<evidence type="ECO:0000313" key="3">
    <source>
        <dbReference type="EMBL" id="GGG15648.1"/>
    </source>
</evidence>
<feature type="coiled-coil region" evidence="1">
    <location>
        <begin position="666"/>
        <end position="696"/>
    </location>
</feature>
<dbReference type="Proteomes" id="UP000644756">
    <property type="component" value="Unassembled WGS sequence"/>
</dbReference>
<dbReference type="Gene3D" id="3.30.2090.10">
    <property type="entry name" value="Multidrug efflux transporter AcrB TolC docking domain, DN and DC subdomains"/>
    <property type="match status" value="2"/>
</dbReference>
<feature type="transmembrane region" description="Helical" evidence="2">
    <location>
        <begin position="842"/>
        <end position="861"/>
    </location>
</feature>